<evidence type="ECO:0000256" key="1">
    <source>
        <dbReference type="ARBA" id="ARBA00004123"/>
    </source>
</evidence>
<gene>
    <name evidence="9" type="ORF">Cni_G21085</name>
</gene>
<evidence type="ECO:0000256" key="2">
    <source>
        <dbReference type="ARBA" id="ARBA00023015"/>
    </source>
</evidence>
<feature type="region of interest" description="Disordered" evidence="7">
    <location>
        <begin position="48"/>
        <end position="89"/>
    </location>
</feature>
<keyword evidence="2" id="KW-0805">Transcription regulation</keyword>
<dbReference type="GO" id="GO:0003677">
    <property type="term" value="F:DNA binding"/>
    <property type="evidence" value="ECO:0007669"/>
    <property type="project" value="UniProtKB-KW"/>
</dbReference>
<organism evidence="9 10">
    <name type="scientific">Canna indica</name>
    <name type="common">Indian-shot</name>
    <dbReference type="NCBI Taxonomy" id="4628"/>
    <lineage>
        <taxon>Eukaryota</taxon>
        <taxon>Viridiplantae</taxon>
        <taxon>Streptophyta</taxon>
        <taxon>Embryophyta</taxon>
        <taxon>Tracheophyta</taxon>
        <taxon>Spermatophyta</taxon>
        <taxon>Magnoliopsida</taxon>
        <taxon>Liliopsida</taxon>
        <taxon>Zingiberales</taxon>
        <taxon>Cannaceae</taxon>
        <taxon>Canna</taxon>
    </lineage>
</organism>
<dbReference type="GO" id="GO:0005634">
    <property type="term" value="C:nucleus"/>
    <property type="evidence" value="ECO:0007669"/>
    <property type="project" value="UniProtKB-SubCell"/>
</dbReference>
<reference evidence="9 10" key="1">
    <citation type="submission" date="2023-10" db="EMBL/GenBank/DDBJ databases">
        <title>Chromosome-scale genome assembly provides insights into flower coloration mechanisms of Canna indica.</title>
        <authorList>
            <person name="Li C."/>
        </authorList>
    </citation>
    <scope>NUCLEOTIDE SEQUENCE [LARGE SCALE GENOMIC DNA]</scope>
    <source>
        <tissue evidence="9">Flower</tissue>
    </source>
</reference>
<dbReference type="PROSITE" id="PS00036">
    <property type="entry name" value="BZIP_BASIC"/>
    <property type="match status" value="1"/>
</dbReference>
<dbReference type="AlphaFoldDB" id="A0AAQ3KQ31"/>
<evidence type="ECO:0000256" key="4">
    <source>
        <dbReference type="ARBA" id="ARBA00023163"/>
    </source>
</evidence>
<dbReference type="SUPFAM" id="SSF57959">
    <property type="entry name" value="Leucine zipper domain"/>
    <property type="match status" value="1"/>
</dbReference>
<keyword evidence="10" id="KW-1185">Reference proteome</keyword>
<evidence type="ECO:0000256" key="3">
    <source>
        <dbReference type="ARBA" id="ARBA00023125"/>
    </source>
</evidence>
<evidence type="ECO:0000313" key="10">
    <source>
        <dbReference type="Proteomes" id="UP001327560"/>
    </source>
</evidence>
<evidence type="ECO:0000256" key="6">
    <source>
        <dbReference type="SAM" id="Coils"/>
    </source>
</evidence>
<keyword evidence="4" id="KW-0804">Transcription</keyword>
<dbReference type="PANTHER" id="PTHR46324:SF26">
    <property type="entry name" value="OS02G0728001 PROTEIN"/>
    <property type="match status" value="1"/>
</dbReference>
<dbReference type="InterPro" id="IPR044521">
    <property type="entry name" value="AtbZIP8/43"/>
</dbReference>
<feature type="coiled-coil region" evidence="6">
    <location>
        <begin position="98"/>
        <end position="146"/>
    </location>
</feature>
<keyword evidence="6" id="KW-0175">Coiled coil</keyword>
<dbReference type="GO" id="GO:0003700">
    <property type="term" value="F:DNA-binding transcription factor activity"/>
    <property type="evidence" value="ECO:0007669"/>
    <property type="project" value="InterPro"/>
</dbReference>
<evidence type="ECO:0000256" key="7">
    <source>
        <dbReference type="SAM" id="MobiDB-lite"/>
    </source>
</evidence>
<dbReference type="InterPro" id="IPR045314">
    <property type="entry name" value="bZIP_plant_GBF1"/>
</dbReference>
<comment type="subcellular location">
    <subcellularLocation>
        <location evidence="1">Nucleus</location>
    </subcellularLocation>
</comment>
<proteinExistence type="predicted"/>
<keyword evidence="5" id="KW-0539">Nucleus</keyword>
<evidence type="ECO:0000259" key="8">
    <source>
        <dbReference type="PROSITE" id="PS50217"/>
    </source>
</evidence>
<accession>A0AAQ3KQ31</accession>
<dbReference type="PANTHER" id="PTHR46324">
    <property type="entry name" value="BASIC LEUCINE ZIPPER 43-RELATED"/>
    <property type="match status" value="1"/>
</dbReference>
<feature type="domain" description="BZIP" evidence="8">
    <location>
        <begin position="66"/>
        <end position="129"/>
    </location>
</feature>
<dbReference type="InterPro" id="IPR004827">
    <property type="entry name" value="bZIP"/>
</dbReference>
<dbReference type="Proteomes" id="UP001327560">
    <property type="component" value="Chromosome 6"/>
</dbReference>
<evidence type="ECO:0000313" key="9">
    <source>
        <dbReference type="EMBL" id="WOL12319.1"/>
    </source>
</evidence>
<dbReference type="FunFam" id="1.20.5.170:FF:000020">
    <property type="entry name" value="BZIP transcription factor"/>
    <property type="match status" value="1"/>
</dbReference>
<dbReference type="InterPro" id="IPR046347">
    <property type="entry name" value="bZIP_sf"/>
</dbReference>
<evidence type="ECO:0000256" key="5">
    <source>
        <dbReference type="ARBA" id="ARBA00023242"/>
    </source>
</evidence>
<dbReference type="EMBL" id="CP136895">
    <property type="protein sequence ID" value="WOL12319.1"/>
    <property type="molecule type" value="Genomic_DNA"/>
</dbReference>
<dbReference type="Pfam" id="PF00170">
    <property type="entry name" value="bZIP_1"/>
    <property type="match status" value="1"/>
</dbReference>
<dbReference type="CDD" id="cd14702">
    <property type="entry name" value="bZIP_plant_GBF1"/>
    <property type="match status" value="1"/>
</dbReference>
<name>A0AAQ3KQ31_9LILI</name>
<keyword evidence="3" id="KW-0238">DNA-binding</keyword>
<protein>
    <recommendedName>
        <fullName evidence="8">BZIP domain-containing protein</fullName>
    </recommendedName>
</protein>
<dbReference type="SMART" id="SM00338">
    <property type="entry name" value="BRLZ"/>
    <property type="match status" value="1"/>
</dbReference>
<sequence length="163" mass="18704">MHPGDVASMSPANLPSLQYFISLFGCHSQNQVLSSPFMHELAAPSSAPLSRMAATRPEEPQLSLAEERRKRRMISNRESARRSRMRKQKHMSELWSQVVRLRSANRQLLDELNRAMRERDEVVDENAQLRDEETELHEKLEKLRAEQNCAAGDSEQLCSSDES</sequence>
<dbReference type="Gene3D" id="1.20.5.170">
    <property type="match status" value="1"/>
</dbReference>
<dbReference type="PROSITE" id="PS50217">
    <property type="entry name" value="BZIP"/>
    <property type="match status" value="1"/>
</dbReference>